<reference evidence="1 2" key="1">
    <citation type="submission" date="2020-09" db="EMBL/GenBank/DDBJ databases">
        <title>De no assembly of potato wild relative species, Solanum commersonii.</title>
        <authorList>
            <person name="Cho K."/>
        </authorList>
    </citation>
    <scope>NUCLEOTIDE SEQUENCE [LARGE SCALE GENOMIC DNA]</scope>
    <source>
        <strain evidence="1">LZ3.2</strain>
        <tissue evidence="1">Leaf</tissue>
    </source>
</reference>
<dbReference type="EMBL" id="JACXVP010000008">
    <property type="protein sequence ID" value="KAG5591235.1"/>
    <property type="molecule type" value="Genomic_DNA"/>
</dbReference>
<organism evidence="1 2">
    <name type="scientific">Solanum commersonii</name>
    <name type="common">Commerson's wild potato</name>
    <name type="synonym">Commerson's nightshade</name>
    <dbReference type="NCBI Taxonomy" id="4109"/>
    <lineage>
        <taxon>Eukaryota</taxon>
        <taxon>Viridiplantae</taxon>
        <taxon>Streptophyta</taxon>
        <taxon>Embryophyta</taxon>
        <taxon>Tracheophyta</taxon>
        <taxon>Spermatophyta</taxon>
        <taxon>Magnoliopsida</taxon>
        <taxon>eudicotyledons</taxon>
        <taxon>Gunneridae</taxon>
        <taxon>Pentapetalae</taxon>
        <taxon>asterids</taxon>
        <taxon>lamiids</taxon>
        <taxon>Solanales</taxon>
        <taxon>Solanaceae</taxon>
        <taxon>Solanoideae</taxon>
        <taxon>Solaneae</taxon>
        <taxon>Solanum</taxon>
    </lineage>
</organism>
<evidence type="ECO:0000313" key="1">
    <source>
        <dbReference type="EMBL" id="KAG5591235.1"/>
    </source>
</evidence>
<evidence type="ECO:0000313" key="2">
    <source>
        <dbReference type="Proteomes" id="UP000824120"/>
    </source>
</evidence>
<protein>
    <submittedName>
        <fullName evidence="1">Uncharacterized protein</fullName>
    </submittedName>
</protein>
<gene>
    <name evidence="1" type="ORF">H5410_041749</name>
</gene>
<comment type="caution">
    <text evidence="1">The sequence shown here is derived from an EMBL/GenBank/DDBJ whole genome shotgun (WGS) entry which is preliminary data.</text>
</comment>
<keyword evidence="2" id="KW-1185">Reference proteome</keyword>
<accession>A0A9J5XSF7</accession>
<sequence length="232" mass="26818">MEPVGPEWHTDAFSSSNEPQSKYNHILPIFVCYRPWIFSDSILRLLVPRGKRAHLQVQTSPKAHKTRFYQFLCVIVHECFSDSRFRLVFVRNFPWTSFKTLVMEPIGPVGLTGAFSNLNNGASLFREANRRIFKFKRAQMSESGYRLVLYQIFSWSFVKTLVIEPVGLEGKTDAFANLSNGVSWSLRENRRIFKFKQAPKQRKFSWTSIKTLVMESVGSEEKTDAFSSSNEP</sequence>
<name>A0A9J5XSF7_SOLCO</name>
<dbReference type="Proteomes" id="UP000824120">
    <property type="component" value="Chromosome 8"/>
</dbReference>
<dbReference type="AlphaFoldDB" id="A0A9J5XSF7"/>
<proteinExistence type="predicted"/>